<gene>
    <name evidence="1" type="ORF">V1477_020738</name>
</gene>
<name>A0ABD2AMS3_VESMC</name>
<proteinExistence type="predicted"/>
<dbReference type="Proteomes" id="UP001607303">
    <property type="component" value="Unassembled WGS sequence"/>
</dbReference>
<reference evidence="1 2" key="1">
    <citation type="journal article" date="2024" name="Ann. Entomol. Soc. Am.">
        <title>Genomic analyses of the southern and eastern yellowjacket wasps (Hymenoptera: Vespidae) reveal evolutionary signatures of social life.</title>
        <authorList>
            <person name="Catto M.A."/>
            <person name="Caine P.B."/>
            <person name="Orr S.E."/>
            <person name="Hunt B.G."/>
            <person name="Goodisman M.A.D."/>
        </authorList>
    </citation>
    <scope>NUCLEOTIDE SEQUENCE [LARGE SCALE GENOMIC DNA]</scope>
    <source>
        <strain evidence="1">232</strain>
        <tissue evidence="1">Head and thorax</tissue>
    </source>
</reference>
<dbReference type="EMBL" id="JAYRBN010000116">
    <property type="protein sequence ID" value="KAL2721918.1"/>
    <property type="molecule type" value="Genomic_DNA"/>
</dbReference>
<organism evidence="1 2">
    <name type="scientific">Vespula maculifrons</name>
    <name type="common">Eastern yellow jacket</name>
    <name type="synonym">Wasp</name>
    <dbReference type="NCBI Taxonomy" id="7453"/>
    <lineage>
        <taxon>Eukaryota</taxon>
        <taxon>Metazoa</taxon>
        <taxon>Ecdysozoa</taxon>
        <taxon>Arthropoda</taxon>
        <taxon>Hexapoda</taxon>
        <taxon>Insecta</taxon>
        <taxon>Pterygota</taxon>
        <taxon>Neoptera</taxon>
        <taxon>Endopterygota</taxon>
        <taxon>Hymenoptera</taxon>
        <taxon>Apocrita</taxon>
        <taxon>Aculeata</taxon>
        <taxon>Vespoidea</taxon>
        <taxon>Vespidae</taxon>
        <taxon>Vespinae</taxon>
        <taxon>Vespula</taxon>
    </lineage>
</organism>
<dbReference type="AlphaFoldDB" id="A0ABD2AMS3"/>
<accession>A0ABD2AMS3</accession>
<protein>
    <submittedName>
        <fullName evidence="1">Uncharacterized protein</fullName>
    </submittedName>
</protein>
<evidence type="ECO:0000313" key="1">
    <source>
        <dbReference type="EMBL" id="KAL2721918.1"/>
    </source>
</evidence>
<evidence type="ECO:0000313" key="2">
    <source>
        <dbReference type="Proteomes" id="UP001607303"/>
    </source>
</evidence>
<sequence length="63" mass="7030">MILLQNKISGKSFRGRDNDVIGGTSLACGTSLRIMLSCYKSRFLGKLFALSSNRCLEQERMTL</sequence>
<comment type="caution">
    <text evidence="1">The sequence shown here is derived from an EMBL/GenBank/DDBJ whole genome shotgun (WGS) entry which is preliminary data.</text>
</comment>
<keyword evidence="2" id="KW-1185">Reference proteome</keyword>